<keyword evidence="3" id="KW-1185">Reference proteome</keyword>
<gene>
    <name evidence="2" type="ORF">DAPPUDRAFT_314917</name>
</gene>
<name>E9G7X7_DAPPU</name>
<protein>
    <submittedName>
        <fullName evidence="2">Uncharacterized protein</fullName>
    </submittedName>
</protein>
<dbReference type="Proteomes" id="UP000000305">
    <property type="component" value="Unassembled WGS sequence"/>
</dbReference>
<proteinExistence type="predicted"/>
<dbReference type="PhylomeDB" id="E9G7X7"/>
<dbReference type="PANTHER" id="PTHR20956:SF12">
    <property type="entry name" value="FLYWCH-TYPE DOMAIN-CONTAINING PROTEIN"/>
    <property type="match status" value="1"/>
</dbReference>
<sequence>MPMRMLGAGFDIARIIEFRSIDEQEEEEERATWSRRRQKSSNSSDSSRRSSNRQLAERQTLSRDESGQGSLESDNDKSKGDLSLGNESLEVSRHVSPKHRSKRRQQARPKRWKLAFKARNWLSPILVDRKHGLKDKGLSGRAVAQPITDAHFNADRKMRMVKDDYLIRAINCAREKTRAANPKDLSFEIDDNGIPEGFNVWMYTLDMETENKDILSVIPINRIEKLKLLKGLQMNKKNMIQAMQINHFISL</sequence>
<dbReference type="EMBL" id="GL732534">
    <property type="protein sequence ID" value="EFX84560.1"/>
    <property type="molecule type" value="Genomic_DNA"/>
</dbReference>
<dbReference type="InParanoid" id="E9G7X7"/>
<evidence type="ECO:0000256" key="1">
    <source>
        <dbReference type="SAM" id="MobiDB-lite"/>
    </source>
</evidence>
<evidence type="ECO:0000313" key="2">
    <source>
        <dbReference type="EMBL" id="EFX84560.1"/>
    </source>
</evidence>
<dbReference type="PANTHER" id="PTHR20956">
    <property type="entry name" value="HEH2P"/>
    <property type="match status" value="1"/>
</dbReference>
<dbReference type="KEGG" id="dpx:DAPPUDRAFT_314917"/>
<dbReference type="AlphaFoldDB" id="E9G7X7"/>
<feature type="compositionally biased region" description="Basic residues" evidence="1">
    <location>
        <begin position="95"/>
        <end position="111"/>
    </location>
</feature>
<dbReference type="HOGENOM" id="CLU_1108027_0_0_1"/>
<feature type="region of interest" description="Disordered" evidence="1">
    <location>
        <begin position="21"/>
        <end position="111"/>
    </location>
</feature>
<reference evidence="2 3" key="1">
    <citation type="journal article" date="2011" name="Science">
        <title>The ecoresponsive genome of Daphnia pulex.</title>
        <authorList>
            <person name="Colbourne J.K."/>
            <person name="Pfrender M.E."/>
            <person name="Gilbert D."/>
            <person name="Thomas W.K."/>
            <person name="Tucker A."/>
            <person name="Oakley T.H."/>
            <person name="Tokishita S."/>
            <person name="Aerts A."/>
            <person name="Arnold G.J."/>
            <person name="Basu M.K."/>
            <person name="Bauer D.J."/>
            <person name="Caceres C.E."/>
            <person name="Carmel L."/>
            <person name="Casola C."/>
            <person name="Choi J.H."/>
            <person name="Detter J.C."/>
            <person name="Dong Q."/>
            <person name="Dusheyko S."/>
            <person name="Eads B.D."/>
            <person name="Frohlich T."/>
            <person name="Geiler-Samerotte K.A."/>
            <person name="Gerlach D."/>
            <person name="Hatcher P."/>
            <person name="Jogdeo S."/>
            <person name="Krijgsveld J."/>
            <person name="Kriventseva E.V."/>
            <person name="Kultz D."/>
            <person name="Laforsch C."/>
            <person name="Lindquist E."/>
            <person name="Lopez J."/>
            <person name="Manak J.R."/>
            <person name="Muller J."/>
            <person name="Pangilinan J."/>
            <person name="Patwardhan R.P."/>
            <person name="Pitluck S."/>
            <person name="Pritham E.J."/>
            <person name="Rechtsteiner A."/>
            <person name="Rho M."/>
            <person name="Rogozin I.B."/>
            <person name="Sakarya O."/>
            <person name="Salamov A."/>
            <person name="Schaack S."/>
            <person name="Shapiro H."/>
            <person name="Shiga Y."/>
            <person name="Skalitzky C."/>
            <person name="Smith Z."/>
            <person name="Souvorov A."/>
            <person name="Sung W."/>
            <person name="Tang Z."/>
            <person name="Tsuchiya D."/>
            <person name="Tu H."/>
            <person name="Vos H."/>
            <person name="Wang M."/>
            <person name="Wolf Y.I."/>
            <person name="Yamagata H."/>
            <person name="Yamada T."/>
            <person name="Ye Y."/>
            <person name="Shaw J.R."/>
            <person name="Andrews J."/>
            <person name="Crease T.J."/>
            <person name="Tang H."/>
            <person name="Lucas S.M."/>
            <person name="Robertson H.M."/>
            <person name="Bork P."/>
            <person name="Koonin E.V."/>
            <person name="Zdobnov E.M."/>
            <person name="Grigoriev I.V."/>
            <person name="Lynch M."/>
            <person name="Boore J.L."/>
        </authorList>
    </citation>
    <scope>NUCLEOTIDE SEQUENCE [LARGE SCALE GENOMIC DNA]</scope>
</reference>
<evidence type="ECO:0000313" key="3">
    <source>
        <dbReference type="Proteomes" id="UP000000305"/>
    </source>
</evidence>
<organism evidence="2 3">
    <name type="scientific">Daphnia pulex</name>
    <name type="common">Water flea</name>
    <dbReference type="NCBI Taxonomy" id="6669"/>
    <lineage>
        <taxon>Eukaryota</taxon>
        <taxon>Metazoa</taxon>
        <taxon>Ecdysozoa</taxon>
        <taxon>Arthropoda</taxon>
        <taxon>Crustacea</taxon>
        <taxon>Branchiopoda</taxon>
        <taxon>Diplostraca</taxon>
        <taxon>Cladocera</taxon>
        <taxon>Anomopoda</taxon>
        <taxon>Daphniidae</taxon>
        <taxon>Daphnia</taxon>
    </lineage>
</organism>
<accession>E9G7X7</accession>